<dbReference type="EC" id="2.4.-.-" evidence="13"/>
<evidence type="ECO:0000256" key="3">
    <source>
        <dbReference type="ARBA" id="ARBA00022676"/>
    </source>
</evidence>
<evidence type="ECO:0000259" key="12">
    <source>
        <dbReference type="Pfam" id="PF00912"/>
    </source>
</evidence>
<keyword evidence="1" id="KW-0121">Carboxypeptidase</keyword>
<dbReference type="PANTHER" id="PTHR32282">
    <property type="entry name" value="BINDING PROTEIN TRANSPEPTIDASE, PUTATIVE-RELATED"/>
    <property type="match status" value="1"/>
</dbReference>
<comment type="catalytic activity">
    <reaction evidence="7">
        <text>Preferential cleavage: (Ac)2-L-Lys-D-Ala-|-D-Ala. Also transpeptidation of peptidyl-alanyl moieties that are N-acyl substituents of D-alanine.</text>
        <dbReference type="EC" id="3.4.16.4"/>
    </reaction>
</comment>
<dbReference type="PANTHER" id="PTHR32282:SF34">
    <property type="entry name" value="PENICILLIN-BINDING PROTEIN 1A"/>
    <property type="match status" value="1"/>
</dbReference>
<dbReference type="InterPro" id="IPR050396">
    <property type="entry name" value="Glycosyltr_51/Transpeptidase"/>
</dbReference>
<keyword evidence="10" id="KW-0812">Transmembrane</keyword>
<dbReference type="Gene3D" id="1.10.3810.10">
    <property type="entry name" value="Biosynthetic peptidoglycan transglycosylase-like"/>
    <property type="match status" value="1"/>
</dbReference>
<evidence type="ECO:0000256" key="5">
    <source>
        <dbReference type="ARBA" id="ARBA00022801"/>
    </source>
</evidence>
<keyword evidence="10" id="KW-0472">Membrane</keyword>
<protein>
    <submittedName>
        <fullName evidence="13">Transglycosylase domain-containing protein</fullName>
        <ecNumber evidence="13">2.4.-.-</ecNumber>
    </submittedName>
</protein>
<evidence type="ECO:0000313" key="13">
    <source>
        <dbReference type="EMBL" id="MEE4541061.1"/>
    </source>
</evidence>
<feature type="region of interest" description="Disordered" evidence="9">
    <location>
        <begin position="667"/>
        <end position="686"/>
    </location>
</feature>
<feature type="compositionally biased region" description="Gly residues" evidence="9">
    <location>
        <begin position="43"/>
        <end position="56"/>
    </location>
</feature>
<keyword evidence="10" id="KW-1133">Transmembrane helix</keyword>
<name>A0ABU7P5J1_9ACTN</name>
<dbReference type="EMBL" id="JAZEWV010000002">
    <property type="protein sequence ID" value="MEE4541061.1"/>
    <property type="molecule type" value="Genomic_DNA"/>
</dbReference>
<keyword evidence="3 13" id="KW-0328">Glycosyltransferase</keyword>
<comment type="catalytic activity">
    <reaction evidence="8">
        <text>[GlcNAc-(1-&gt;4)-Mur2Ac(oyl-L-Ala-gamma-D-Glu-L-Lys-D-Ala-D-Ala)](n)-di-trans,octa-cis-undecaprenyl diphosphate + beta-D-GlcNAc-(1-&gt;4)-Mur2Ac(oyl-L-Ala-gamma-D-Glu-L-Lys-D-Ala-D-Ala)-di-trans,octa-cis-undecaprenyl diphosphate = [GlcNAc-(1-&gt;4)-Mur2Ac(oyl-L-Ala-gamma-D-Glu-L-Lys-D-Ala-D-Ala)](n+1)-di-trans,octa-cis-undecaprenyl diphosphate + di-trans,octa-cis-undecaprenyl diphosphate + H(+)</text>
        <dbReference type="Rhea" id="RHEA:23708"/>
        <dbReference type="Rhea" id="RHEA-COMP:9602"/>
        <dbReference type="Rhea" id="RHEA-COMP:9603"/>
        <dbReference type="ChEBI" id="CHEBI:15378"/>
        <dbReference type="ChEBI" id="CHEBI:58405"/>
        <dbReference type="ChEBI" id="CHEBI:60033"/>
        <dbReference type="ChEBI" id="CHEBI:78435"/>
        <dbReference type="EC" id="2.4.99.28"/>
    </reaction>
</comment>
<feature type="region of interest" description="Disordered" evidence="9">
    <location>
        <begin position="763"/>
        <end position="868"/>
    </location>
</feature>
<dbReference type="Gene3D" id="3.40.710.10">
    <property type="entry name" value="DD-peptidase/beta-lactamase superfamily"/>
    <property type="match status" value="1"/>
</dbReference>
<dbReference type="Pfam" id="PF00912">
    <property type="entry name" value="Transgly"/>
    <property type="match status" value="1"/>
</dbReference>
<keyword evidence="5" id="KW-0378">Hydrolase</keyword>
<evidence type="ECO:0000256" key="1">
    <source>
        <dbReference type="ARBA" id="ARBA00022645"/>
    </source>
</evidence>
<keyword evidence="14" id="KW-1185">Reference proteome</keyword>
<feature type="domain" description="Penicillin-binding protein transpeptidase" evidence="11">
    <location>
        <begin position="508"/>
        <end position="709"/>
    </location>
</feature>
<feature type="compositionally biased region" description="Low complexity" evidence="9">
    <location>
        <begin position="18"/>
        <end position="29"/>
    </location>
</feature>
<comment type="caution">
    <text evidence="13">The sequence shown here is derived from an EMBL/GenBank/DDBJ whole genome shotgun (WGS) entry which is preliminary data.</text>
</comment>
<dbReference type="SUPFAM" id="SSF56601">
    <property type="entry name" value="beta-lactamase/transpeptidase-like"/>
    <property type="match status" value="1"/>
</dbReference>
<keyword evidence="4 13" id="KW-0808">Transferase</keyword>
<feature type="compositionally biased region" description="Low complexity" evidence="9">
    <location>
        <begin position="837"/>
        <end position="868"/>
    </location>
</feature>
<dbReference type="RefSeq" id="WP_330792957.1">
    <property type="nucleotide sequence ID" value="NZ_JAZEWV010000002.1"/>
</dbReference>
<evidence type="ECO:0000256" key="6">
    <source>
        <dbReference type="ARBA" id="ARBA00023268"/>
    </source>
</evidence>
<keyword evidence="6" id="KW-0511">Multifunctional enzyme</keyword>
<evidence type="ECO:0000256" key="9">
    <source>
        <dbReference type="SAM" id="MobiDB-lite"/>
    </source>
</evidence>
<evidence type="ECO:0000313" key="14">
    <source>
        <dbReference type="Proteomes" id="UP001344658"/>
    </source>
</evidence>
<dbReference type="Proteomes" id="UP001344658">
    <property type="component" value="Unassembled WGS sequence"/>
</dbReference>
<dbReference type="InterPro" id="IPR012338">
    <property type="entry name" value="Beta-lactam/transpept-like"/>
</dbReference>
<keyword evidence="2" id="KW-0645">Protease</keyword>
<dbReference type="InterPro" id="IPR001460">
    <property type="entry name" value="PCN-bd_Tpept"/>
</dbReference>
<feature type="transmembrane region" description="Helical" evidence="10">
    <location>
        <begin position="87"/>
        <end position="109"/>
    </location>
</feature>
<dbReference type="InterPro" id="IPR001264">
    <property type="entry name" value="Glyco_trans_51"/>
</dbReference>
<feature type="compositionally biased region" description="Pro residues" evidence="9">
    <location>
        <begin position="795"/>
        <end position="820"/>
    </location>
</feature>
<dbReference type="InterPro" id="IPR036950">
    <property type="entry name" value="PBP_transglycosylase"/>
</dbReference>
<evidence type="ECO:0000256" key="2">
    <source>
        <dbReference type="ARBA" id="ARBA00022670"/>
    </source>
</evidence>
<organism evidence="13 14">
    <name type="scientific">Actinacidiphila polyblastidii</name>
    <dbReference type="NCBI Taxonomy" id="3110430"/>
    <lineage>
        <taxon>Bacteria</taxon>
        <taxon>Bacillati</taxon>
        <taxon>Actinomycetota</taxon>
        <taxon>Actinomycetes</taxon>
        <taxon>Kitasatosporales</taxon>
        <taxon>Streptomycetaceae</taxon>
        <taxon>Actinacidiphila</taxon>
    </lineage>
</organism>
<evidence type="ECO:0000256" key="7">
    <source>
        <dbReference type="ARBA" id="ARBA00034000"/>
    </source>
</evidence>
<accession>A0ABU7P5J1</accession>
<dbReference type="Pfam" id="PF00905">
    <property type="entry name" value="Transpeptidase"/>
    <property type="match status" value="1"/>
</dbReference>
<dbReference type="InterPro" id="IPR023346">
    <property type="entry name" value="Lysozyme-like_dom_sf"/>
</dbReference>
<reference evidence="13 14" key="1">
    <citation type="submission" date="2023-12" db="EMBL/GenBank/DDBJ databases">
        <title>Streptomyces sp. V4-01.</title>
        <authorList>
            <person name="Somphong A."/>
            <person name="Phongsopitanun W."/>
        </authorList>
    </citation>
    <scope>NUCLEOTIDE SEQUENCE [LARGE SCALE GENOMIC DNA]</scope>
    <source>
        <strain evidence="13 14">V4-01</strain>
    </source>
</reference>
<feature type="region of interest" description="Disordered" evidence="9">
    <location>
        <begin position="1"/>
        <end position="61"/>
    </location>
</feature>
<sequence length="868" mass="93139">MPTGSPSGPAADDQPYQGRAAARRAAQGRPGAGAGRRRAAGPAGPGATGPGRAGRGAGRRPAKKRFIDYPRFGKDGWRHWMPSWRQVTAVCIGFFGALVGLVGIAYAMVSVPDENLAATAQNNVYYWADNTQMVATGGEVNRQILDIDAIPKSMQNAVVSAENKTFWTDKGVDPMGITRAVYNMARGGETQGGSTITQQYVKNTRLTQQQTFSRKFKELFISIKVGATLKKTDIMAGYLNTSYFGRNAYGIQAAARTYYGIDASKLNPSQSAFLAALLKGPTYYDPAGNTDIDPDATAANNLKNSKERWGWILDQEVQDGRLSAADRAKYAAYPMPKTPTKNAQLAGQVGYLVETAKNYLINNKILTPDQLTQGGYEIHTTFEKPKVNALEAAVKKVQAAHIKPGGTHVDKSDKADPDKDKFVQFGGASLNPQSGAILALYGGTDYTKHFTNNADETGAQVGSTFKPFVLAAAMTHGVRNPDLGESQTDDQRTPVSPDSVFSGKNKQQIMTYQGKPWYNNDGQPWYQPNDDGDNFPRVTLRDALDRSLNAPFVQLGEDVGTDLVHNAALAAGLVPTSHNALDDYKNSVTYSIGTSSPSAIRMADAYATIDNHGEQNEPFSVQLVKHGGEPIWQHDTDKRAKPKVAFDANVADTITGMLADVIKKGTGTTAQLDGGRPAAGKTGTTDDNKSAWFDGFTPQLSTTVVMFRRDDQTHVDPKTGKALNNPFLKMYGTGGAPTIHGNSFPAQIWKDYMNSVLTRNVPKTPFQKPSTTVGKLIYGNVPSPTPSPTETTPTPTTPPPTMTTPPTTPPTTPTDTPPTTPTDTPTTPCFPWDKNCGTTPTPTDTTTPTGQPTGRNPNNPNHPNGGGG</sequence>
<evidence type="ECO:0000256" key="10">
    <source>
        <dbReference type="SAM" id="Phobius"/>
    </source>
</evidence>
<evidence type="ECO:0000259" key="11">
    <source>
        <dbReference type="Pfam" id="PF00905"/>
    </source>
</evidence>
<feature type="domain" description="Glycosyl transferase family 51" evidence="12">
    <location>
        <begin position="135"/>
        <end position="313"/>
    </location>
</feature>
<dbReference type="GO" id="GO:0016757">
    <property type="term" value="F:glycosyltransferase activity"/>
    <property type="evidence" value="ECO:0007669"/>
    <property type="project" value="UniProtKB-KW"/>
</dbReference>
<evidence type="ECO:0000256" key="4">
    <source>
        <dbReference type="ARBA" id="ARBA00022679"/>
    </source>
</evidence>
<dbReference type="SUPFAM" id="SSF53955">
    <property type="entry name" value="Lysozyme-like"/>
    <property type="match status" value="1"/>
</dbReference>
<feature type="region of interest" description="Disordered" evidence="9">
    <location>
        <begin position="479"/>
        <end position="505"/>
    </location>
</feature>
<proteinExistence type="predicted"/>
<evidence type="ECO:0000256" key="8">
    <source>
        <dbReference type="ARBA" id="ARBA00049902"/>
    </source>
</evidence>
<gene>
    <name evidence="13" type="ORF">V2S66_03645</name>
</gene>